<accession>A0A8S5TNX1</accession>
<proteinExistence type="predicted"/>
<name>A0A8S5TNX1_9CAUD</name>
<sequence length="32" mass="3803">MVAFSLEIKKLPLIRPYYFIKGSSLILDTWCR</sequence>
<organism evidence="1">
    <name type="scientific">Siphoviridae sp. ctyU16</name>
    <dbReference type="NCBI Taxonomy" id="2827976"/>
    <lineage>
        <taxon>Viruses</taxon>
        <taxon>Duplodnaviria</taxon>
        <taxon>Heunggongvirae</taxon>
        <taxon>Uroviricota</taxon>
        <taxon>Caudoviricetes</taxon>
    </lineage>
</organism>
<evidence type="ECO:0000313" key="1">
    <source>
        <dbReference type="EMBL" id="DAF64827.1"/>
    </source>
</evidence>
<dbReference type="EMBL" id="BK032868">
    <property type="protein sequence ID" value="DAF64827.1"/>
    <property type="molecule type" value="Genomic_DNA"/>
</dbReference>
<protein>
    <submittedName>
        <fullName evidence="1">Uncharacterized protein</fullName>
    </submittedName>
</protein>
<reference evidence="1" key="1">
    <citation type="journal article" date="2021" name="Proc. Natl. Acad. Sci. U.S.A.">
        <title>A Catalog of Tens of Thousands of Viruses from Human Metagenomes Reveals Hidden Associations with Chronic Diseases.</title>
        <authorList>
            <person name="Tisza M.J."/>
            <person name="Buck C.B."/>
        </authorList>
    </citation>
    <scope>NUCLEOTIDE SEQUENCE</scope>
    <source>
        <strain evidence="1">CtyU16</strain>
    </source>
</reference>